<dbReference type="RefSeq" id="WP_013734695.1">
    <property type="nucleotide sequence ID" value="NZ_LMWI01000002.1"/>
</dbReference>
<keyword evidence="1" id="KW-0560">Oxidoreductase</keyword>
<dbReference type="InterPro" id="IPR046373">
    <property type="entry name" value="Acyl-CoA_Oxase/DH_mid-dom_sf"/>
</dbReference>
<dbReference type="GO" id="GO:0033539">
    <property type="term" value="P:fatty acid beta-oxidation using acyl-CoA dehydrogenase"/>
    <property type="evidence" value="ECO:0007669"/>
    <property type="project" value="TreeGrafter"/>
</dbReference>
<evidence type="ECO:0000259" key="3">
    <source>
        <dbReference type="Pfam" id="PF02771"/>
    </source>
</evidence>
<dbReference type="GO" id="GO:0050660">
    <property type="term" value="F:flavin adenine dinucleotide binding"/>
    <property type="evidence" value="ECO:0007669"/>
    <property type="project" value="InterPro"/>
</dbReference>
<dbReference type="InterPro" id="IPR036250">
    <property type="entry name" value="AcylCo_DH-like_C"/>
</dbReference>
<dbReference type="InterPro" id="IPR050741">
    <property type="entry name" value="Acyl-CoA_dehydrogenase"/>
</dbReference>
<evidence type="ECO:0000256" key="2">
    <source>
        <dbReference type="ARBA" id="ARBA00049661"/>
    </source>
</evidence>
<dbReference type="InterPro" id="IPR037069">
    <property type="entry name" value="AcylCoA_DH/ox_N_sf"/>
</dbReference>
<evidence type="ECO:0000259" key="4">
    <source>
        <dbReference type="Pfam" id="PF08028"/>
    </source>
</evidence>
<accession>A0A9X0I201</accession>
<dbReference type="SUPFAM" id="SSF56645">
    <property type="entry name" value="Acyl-CoA dehydrogenase NM domain-like"/>
    <property type="match status" value="1"/>
</dbReference>
<evidence type="ECO:0000313" key="5">
    <source>
        <dbReference type="EMBL" id="KUJ45335.1"/>
    </source>
</evidence>
<dbReference type="InterPro" id="IPR013107">
    <property type="entry name" value="Acyl-CoA_DH_C"/>
</dbReference>
<dbReference type="Proteomes" id="UP000053246">
    <property type="component" value="Unassembled WGS sequence"/>
</dbReference>
<evidence type="ECO:0000313" key="6">
    <source>
        <dbReference type="Proteomes" id="UP000053246"/>
    </source>
</evidence>
<dbReference type="EMBL" id="LMWI01000002">
    <property type="protein sequence ID" value="KUJ45335.1"/>
    <property type="molecule type" value="Genomic_DNA"/>
</dbReference>
<feature type="domain" description="Acyl-CoA dehydrogenase C-terminal" evidence="4">
    <location>
        <begin position="246"/>
        <end position="374"/>
    </location>
</feature>
<feature type="domain" description="Acyl-CoA dehydrogenase/oxidase N-terminal" evidence="3">
    <location>
        <begin position="29"/>
        <end position="103"/>
    </location>
</feature>
<dbReference type="Gene3D" id="1.20.140.10">
    <property type="entry name" value="Butyryl-CoA Dehydrogenase, subunit A, domain 3"/>
    <property type="match status" value="1"/>
</dbReference>
<dbReference type="GO" id="GO:0016712">
    <property type="term" value="F:oxidoreductase activity, acting on paired donors, with incorporation or reduction of molecular oxygen, reduced flavin or flavoprotein as one donor, and incorporation of one atom of oxygen"/>
    <property type="evidence" value="ECO:0007669"/>
    <property type="project" value="TreeGrafter"/>
</dbReference>
<evidence type="ECO:0000256" key="1">
    <source>
        <dbReference type="ARBA" id="ARBA00023002"/>
    </source>
</evidence>
<dbReference type="GO" id="GO:0005737">
    <property type="term" value="C:cytoplasm"/>
    <property type="evidence" value="ECO:0007669"/>
    <property type="project" value="TreeGrafter"/>
</dbReference>
<protein>
    <submittedName>
        <fullName evidence="5">Acyl-CoA dehydrogenase</fullName>
    </submittedName>
</protein>
<sequence>MEDAVTLATAPTHAELVRRTAELVPLLRQHAPWAEEHRRLHEETIEAMAAAGLYRMRVPARYGGFESSAETLVEVAAELARGDGAASWTASVWWIPTWMVGLFPDEVQDEVFATPDVRICGTLSPSGMAAPTDGGLTLNGRWQFISGAWHSHWQEIIAMSPTPDGGMQPLMMLVPMSDLQIVDDWHTSGMRGSGSVSTVAQDVFVPQHRVMPLGAILQGQYASKANADSPMFRAPLLGVANASSVGTVIGLARGAIELFLERLPGRKITYTGYESQAEAPITHLQIAEAVMKKDEAEFHGHRIATFVNERGRTGEPWTVLDRARSRADVGSVCRLGREVVDLLNQASGGSSIYLDVPIQRMARDMHAVTMHALHYPPTNMELYGRVLCGLSPNTLYI</sequence>
<gene>
    <name evidence="5" type="ORF">ADL17_19850</name>
</gene>
<dbReference type="PANTHER" id="PTHR48083:SF19">
    <property type="entry name" value="FLAVIN-DEPENDENT MONOOXYGENASE, OXYGENASE SUBUNIT HSAA"/>
    <property type="match status" value="1"/>
</dbReference>
<name>A0A9X0I201_9ACTN</name>
<comment type="similarity">
    <text evidence="2">Belongs to the HpaH/HsaA monooxygenase family.</text>
</comment>
<dbReference type="PIRSF" id="PIRSF016578">
    <property type="entry name" value="HsaA"/>
    <property type="match status" value="1"/>
</dbReference>
<dbReference type="GO" id="GO:0003995">
    <property type="term" value="F:acyl-CoA dehydrogenase activity"/>
    <property type="evidence" value="ECO:0007669"/>
    <property type="project" value="TreeGrafter"/>
</dbReference>
<dbReference type="PANTHER" id="PTHR48083">
    <property type="entry name" value="MEDIUM-CHAIN SPECIFIC ACYL-COA DEHYDROGENASE, MITOCHONDRIAL-RELATED"/>
    <property type="match status" value="1"/>
</dbReference>
<dbReference type="InterPro" id="IPR013786">
    <property type="entry name" value="AcylCoA_DH/ox_N"/>
</dbReference>
<reference evidence="5 6" key="1">
    <citation type="submission" date="2015-10" db="EMBL/GenBank/DDBJ databases">
        <authorList>
            <person name="Ju K.-S."/>
            <person name="Doroghazi J.R."/>
            <person name="Metcalf W.W."/>
        </authorList>
    </citation>
    <scope>NUCLEOTIDE SEQUENCE [LARGE SCALE GENOMIC DNA]</scope>
    <source>
        <strain evidence="5 6">NRRL B-24793</strain>
    </source>
</reference>
<dbReference type="Pfam" id="PF02771">
    <property type="entry name" value="Acyl-CoA_dh_N"/>
    <property type="match status" value="1"/>
</dbReference>
<dbReference type="Pfam" id="PF08028">
    <property type="entry name" value="Acyl-CoA_dh_2"/>
    <property type="match status" value="1"/>
</dbReference>
<dbReference type="Gene3D" id="1.10.540.10">
    <property type="entry name" value="Acyl-CoA dehydrogenase/oxidase, N-terminal domain"/>
    <property type="match status" value="1"/>
</dbReference>
<dbReference type="AlphaFoldDB" id="A0A9X0I201"/>
<comment type="caution">
    <text evidence="5">The sequence shown here is derived from an EMBL/GenBank/DDBJ whole genome shotgun (WGS) entry which is preliminary data.</text>
</comment>
<dbReference type="InterPro" id="IPR009100">
    <property type="entry name" value="AcylCoA_DH/oxidase_NM_dom_sf"/>
</dbReference>
<dbReference type="Gene3D" id="2.40.110.10">
    <property type="entry name" value="Butyryl-CoA Dehydrogenase, subunit A, domain 2"/>
    <property type="match status" value="1"/>
</dbReference>
<keyword evidence="6" id="KW-1185">Reference proteome</keyword>
<organism evidence="5 6">
    <name type="scientific">Micromonospora maris</name>
    <dbReference type="NCBI Taxonomy" id="1003110"/>
    <lineage>
        <taxon>Bacteria</taxon>
        <taxon>Bacillati</taxon>
        <taxon>Actinomycetota</taxon>
        <taxon>Actinomycetes</taxon>
        <taxon>Micromonosporales</taxon>
        <taxon>Micromonosporaceae</taxon>
        <taxon>Micromonospora</taxon>
    </lineage>
</organism>
<dbReference type="OMA" id="FYRMPVL"/>
<proteinExistence type="inferred from homology"/>
<dbReference type="SUPFAM" id="SSF47203">
    <property type="entry name" value="Acyl-CoA dehydrogenase C-terminal domain-like"/>
    <property type="match status" value="1"/>
</dbReference>